<keyword evidence="2" id="KW-0812">Transmembrane</keyword>
<feature type="transmembrane region" description="Helical" evidence="2">
    <location>
        <begin position="817"/>
        <end position="841"/>
    </location>
</feature>
<feature type="compositionally biased region" description="Basic and acidic residues" evidence="1">
    <location>
        <begin position="314"/>
        <end position="327"/>
    </location>
</feature>
<feature type="compositionally biased region" description="Basic and acidic residues" evidence="1">
    <location>
        <begin position="592"/>
        <end position="623"/>
    </location>
</feature>
<dbReference type="STRING" id="1403190.A0A0F0ILT0"/>
<feature type="region of interest" description="Disordered" evidence="1">
    <location>
        <begin position="592"/>
        <end position="679"/>
    </location>
</feature>
<feature type="region of interest" description="Disordered" evidence="1">
    <location>
        <begin position="233"/>
        <end position="263"/>
    </location>
</feature>
<evidence type="ECO:0000313" key="3">
    <source>
        <dbReference type="EMBL" id="KJK68091.1"/>
    </source>
</evidence>
<protein>
    <submittedName>
        <fullName evidence="3">Uncharacterized protein</fullName>
    </submittedName>
</protein>
<keyword evidence="2" id="KW-0472">Membrane</keyword>
<evidence type="ECO:0000256" key="1">
    <source>
        <dbReference type="SAM" id="MobiDB-lite"/>
    </source>
</evidence>
<organism evidence="3 4">
    <name type="scientific">Aspergillus parasiticus (strain ATCC 56775 / NRRL 5862 / SRRC 143 / SU-1)</name>
    <dbReference type="NCBI Taxonomy" id="1403190"/>
    <lineage>
        <taxon>Eukaryota</taxon>
        <taxon>Fungi</taxon>
        <taxon>Dikarya</taxon>
        <taxon>Ascomycota</taxon>
        <taxon>Pezizomycotina</taxon>
        <taxon>Eurotiomycetes</taxon>
        <taxon>Eurotiomycetidae</taxon>
        <taxon>Eurotiales</taxon>
        <taxon>Aspergillaceae</taxon>
        <taxon>Aspergillus</taxon>
        <taxon>Aspergillus subgen. Circumdati</taxon>
    </lineage>
</organism>
<feature type="region of interest" description="Disordered" evidence="1">
    <location>
        <begin position="314"/>
        <end position="345"/>
    </location>
</feature>
<dbReference type="AlphaFoldDB" id="A0A0F0ILT0"/>
<accession>A0A0F0ILT0</accession>
<name>A0A0F0ILT0_ASPPU</name>
<keyword evidence="2" id="KW-1133">Transmembrane helix</keyword>
<evidence type="ECO:0000313" key="4">
    <source>
        <dbReference type="Proteomes" id="UP000033540"/>
    </source>
</evidence>
<feature type="region of interest" description="Disordered" evidence="1">
    <location>
        <begin position="461"/>
        <end position="486"/>
    </location>
</feature>
<reference evidence="3 4" key="1">
    <citation type="submission" date="2015-02" db="EMBL/GenBank/DDBJ databases">
        <title>Draft genome sequence of Aspergillus parasiticus SU-1.</title>
        <authorList>
            <person name="Yu J."/>
            <person name="Fedorova N."/>
            <person name="Yin Y."/>
            <person name="Losada L."/>
            <person name="Zafar N."/>
            <person name="Taujale R."/>
            <person name="Ehrlich K.C."/>
            <person name="Bhatnagar D."/>
            <person name="Cleveland T.E."/>
            <person name="Bennett J.W."/>
            <person name="Nierman W.C."/>
        </authorList>
    </citation>
    <scope>NUCLEOTIDE SEQUENCE [LARGE SCALE GENOMIC DNA]</scope>
    <source>
        <strain evidence="4">ATCC 56775 / NRRL 5862 / SRRC 143 / SU-1</strain>
    </source>
</reference>
<dbReference type="Proteomes" id="UP000033540">
    <property type="component" value="Unassembled WGS sequence"/>
</dbReference>
<gene>
    <name evidence="3" type="ORF">P875_00108652</name>
</gene>
<dbReference type="InterPro" id="IPR022198">
    <property type="entry name" value="DUF3723"/>
</dbReference>
<dbReference type="OrthoDB" id="4227485at2759"/>
<sequence length="966" mass="108556">MTSIRCDEELLSYLKHIRDFWYAVFGGNEGDVHRLDAASVRALELKAPGASDGEARGLYGRVCAGEILSAFSGEQRQAIWSRIRAATVDCLVPSLSGFFDDLKHLKLVADSVKWLTSSSSFRSVSGSDIDWFDAAYRVVWLYALPEYLEMPAEPKKKLAGPRSGQVNEKVLFEFASLAHKLGFRSERIQDLLQRDPDREIARRLLLTARKSDRFRYHDLERCVTGVTELMKSAQAIRDGDDTDEGEDQVRSPNRSGIPNLPDQARDKPYLFLDKLHTDVACGPTLTSLFIERSTYFAFFGKQISVNAVDVNSMHEEQATTDQPRPDPEQSAGGHPRPELMIVDEDHQQDRLENLRRTADEREARLEQLTPRERDQQENIAQLQNAVSEQEERLMASSRVVEALQEKLDGMRRAEAEQVIRLESLEADEEKRRTIIGTLEQTQHELGEEIRLDLLAAGQREQALRDDEAQPARLKQLSEEEQENQRNLDQLRAQTARQQDVLDQLAATERERKATLEQLEAEERRMYTVVAELSENARQLSDEDKIQAESWARIENEHKSVVDKLVARELQLRGNIDKLAACLERLQAKIEKATKECEDCQQRSERLPAMEREEQSAMESHESESQGSRLEPGPARLRLDSDEEPGDDGPPCQDPAMAPEVGEQPHHDQQARRQAKESRVGQVAEKVGIKFKLYEDGEWQVTHTLMVDASEPSELRRVVIKYMRKGYGIFDSQNRALTAQTCFERVTSDGTNVIHLAPEWEVVKERQDRKQTINVAEANACTNASMAAQNVWQQGVLAIHCASVCTAAQRMPSTDIELGGGLAGIGGFISVIALLAPAVLAAPQAKRDSGWIGLIQEKCPDMPQQCLDFAKEAHAPAFDIVAAAKAKQILPTCDPAYQQCSQNLSEDVDTFPPGATYNTIPCVLQVAPDHFKYFLDPDSADIPISHNQNCPLRELHRLAHTELGPLA</sequence>
<dbReference type="Pfam" id="PF12520">
    <property type="entry name" value="DUF3723"/>
    <property type="match status" value="1"/>
</dbReference>
<proteinExistence type="predicted"/>
<feature type="compositionally biased region" description="Basic and acidic residues" evidence="1">
    <location>
        <begin position="662"/>
        <end position="678"/>
    </location>
</feature>
<comment type="caution">
    <text evidence="3">The sequence shown here is derived from an EMBL/GenBank/DDBJ whole genome shotgun (WGS) entry which is preliminary data.</text>
</comment>
<evidence type="ECO:0000256" key="2">
    <source>
        <dbReference type="SAM" id="Phobius"/>
    </source>
</evidence>
<dbReference type="EMBL" id="JZEE01000147">
    <property type="protein sequence ID" value="KJK68091.1"/>
    <property type="molecule type" value="Genomic_DNA"/>
</dbReference>